<feature type="transmembrane region" description="Helical" evidence="1">
    <location>
        <begin position="106"/>
        <end position="129"/>
    </location>
</feature>
<accession>A0A8H8U1Z3</accession>
<dbReference type="EMBL" id="QGMH01000006">
    <property type="protein sequence ID" value="TVY30584.1"/>
    <property type="molecule type" value="Genomic_DNA"/>
</dbReference>
<evidence type="ECO:0000313" key="3">
    <source>
        <dbReference type="Proteomes" id="UP000431533"/>
    </source>
</evidence>
<keyword evidence="1" id="KW-1133">Transmembrane helix</keyword>
<dbReference type="Proteomes" id="UP000431533">
    <property type="component" value="Unassembled WGS sequence"/>
</dbReference>
<dbReference type="OrthoDB" id="4868994at2759"/>
<evidence type="ECO:0000256" key="1">
    <source>
        <dbReference type="SAM" id="Phobius"/>
    </source>
</evidence>
<keyword evidence="1" id="KW-0472">Membrane</keyword>
<gene>
    <name evidence="2" type="ORF">LHYA1_G000610</name>
</gene>
<sequence length="144" mass="15583">MPTEDKPLEQTKRTAMSYAMDWGKSSLPPTLLATLITALHARPFRPLPMLFPPVLLFSAYLNLNGFIVDSAGLTAAWSGLYLIMANRRRVKGSFGQRIGGRFGARGMVRGGAMALAAGNLVVCGLTYGLGRRVKDDGVAREKEV</sequence>
<feature type="transmembrane region" description="Helical" evidence="1">
    <location>
        <begin position="65"/>
        <end position="85"/>
    </location>
</feature>
<proteinExistence type="predicted"/>
<dbReference type="GeneID" id="41980808"/>
<keyword evidence="1" id="KW-0812">Transmembrane</keyword>
<protein>
    <submittedName>
        <fullName evidence="2">Uncharacterized protein</fullName>
    </submittedName>
</protein>
<keyword evidence="3" id="KW-1185">Reference proteome</keyword>
<name>A0A8H8U1Z3_9HELO</name>
<dbReference type="AlphaFoldDB" id="A0A8H8U1Z3"/>
<organism evidence="2 3">
    <name type="scientific">Lachnellula hyalina</name>
    <dbReference type="NCBI Taxonomy" id="1316788"/>
    <lineage>
        <taxon>Eukaryota</taxon>
        <taxon>Fungi</taxon>
        <taxon>Dikarya</taxon>
        <taxon>Ascomycota</taxon>
        <taxon>Pezizomycotina</taxon>
        <taxon>Leotiomycetes</taxon>
        <taxon>Helotiales</taxon>
        <taxon>Lachnaceae</taxon>
        <taxon>Lachnellula</taxon>
    </lineage>
</organism>
<reference evidence="2 3" key="1">
    <citation type="submission" date="2018-05" db="EMBL/GenBank/DDBJ databases">
        <title>Genome sequencing and assembly of the regulated plant pathogen Lachnellula willkommii and related sister species for the development of diagnostic species identification markers.</title>
        <authorList>
            <person name="Giroux E."/>
            <person name="Bilodeau G."/>
        </authorList>
    </citation>
    <scope>NUCLEOTIDE SEQUENCE [LARGE SCALE GENOMIC DNA]</scope>
    <source>
        <strain evidence="2 3">CBS 185.66</strain>
    </source>
</reference>
<evidence type="ECO:0000313" key="2">
    <source>
        <dbReference type="EMBL" id="TVY30584.1"/>
    </source>
</evidence>
<dbReference type="RefSeq" id="XP_031009370.1">
    <property type="nucleotide sequence ID" value="XM_031145601.1"/>
</dbReference>
<comment type="caution">
    <text evidence="2">The sequence shown here is derived from an EMBL/GenBank/DDBJ whole genome shotgun (WGS) entry which is preliminary data.</text>
</comment>